<organism evidence="2 3">
    <name type="scientific">Methylocystis hirsuta</name>
    <dbReference type="NCBI Taxonomy" id="369798"/>
    <lineage>
        <taxon>Bacteria</taxon>
        <taxon>Pseudomonadati</taxon>
        <taxon>Pseudomonadota</taxon>
        <taxon>Alphaproteobacteria</taxon>
        <taxon>Hyphomicrobiales</taxon>
        <taxon>Methylocystaceae</taxon>
        <taxon>Methylocystis</taxon>
    </lineage>
</organism>
<evidence type="ECO:0000313" key="2">
    <source>
        <dbReference type="EMBL" id="RNJ50483.1"/>
    </source>
</evidence>
<proteinExistence type="predicted"/>
<accession>A0A3M9XQH7</accession>
<evidence type="ECO:0000313" key="3">
    <source>
        <dbReference type="Proteomes" id="UP000268623"/>
    </source>
</evidence>
<dbReference type="Proteomes" id="UP000268623">
    <property type="component" value="Unassembled WGS sequence"/>
</dbReference>
<dbReference type="EMBL" id="QWDD01000001">
    <property type="protein sequence ID" value="RNJ50483.1"/>
    <property type="molecule type" value="Genomic_DNA"/>
</dbReference>
<evidence type="ECO:0000256" key="1">
    <source>
        <dbReference type="SAM" id="MobiDB-lite"/>
    </source>
</evidence>
<gene>
    <name evidence="2" type="ORF">D1O30_13725</name>
</gene>
<protein>
    <submittedName>
        <fullName evidence="2">Uncharacterized protein</fullName>
    </submittedName>
</protein>
<comment type="caution">
    <text evidence="2">The sequence shown here is derived from an EMBL/GenBank/DDBJ whole genome shotgun (WGS) entry which is preliminary data.</text>
</comment>
<reference evidence="2 3" key="1">
    <citation type="submission" date="2018-08" db="EMBL/GenBank/DDBJ databases">
        <title>Genome sequence of Methylocystis hirsuta CSC1, a methanotroph able to accumulate PHAs.</title>
        <authorList>
            <person name="Bordel S."/>
            <person name="Rodriguez E."/>
            <person name="Gancedo J."/>
            <person name="Munoz R."/>
        </authorList>
    </citation>
    <scope>NUCLEOTIDE SEQUENCE [LARGE SCALE GENOMIC DNA]</scope>
    <source>
        <strain evidence="2 3">CSC1</strain>
    </source>
</reference>
<feature type="region of interest" description="Disordered" evidence="1">
    <location>
        <begin position="1"/>
        <end position="30"/>
    </location>
</feature>
<name>A0A3M9XQH7_9HYPH</name>
<keyword evidence="3" id="KW-1185">Reference proteome</keyword>
<dbReference type="AlphaFoldDB" id="A0A3M9XQH7"/>
<sequence length="60" mass="6964">MSRTSRAARRGGNGNSHRRGSPRVEKPIRFSERPELSQSWMFSKRFRGVAVKPRSFRVMS</sequence>